<dbReference type="eggNOG" id="COG3387">
    <property type="taxonomic scope" value="Bacteria"/>
</dbReference>
<feature type="domain" description="Trehalase-like N-terminal" evidence="2">
    <location>
        <begin position="7"/>
        <end position="154"/>
    </location>
</feature>
<proteinExistence type="predicted"/>
<dbReference type="AlphaFoldDB" id="A0A1Z1W843"/>
<dbReference type="Pfam" id="PF00723">
    <property type="entry name" value="Glyco_hydro_15"/>
    <property type="match status" value="1"/>
</dbReference>
<protein>
    <submittedName>
        <fullName evidence="3">Glucoamylase</fullName>
    </submittedName>
</protein>
<evidence type="ECO:0000259" key="1">
    <source>
        <dbReference type="Pfam" id="PF00723"/>
    </source>
</evidence>
<dbReference type="STRING" id="67267.GCA_000716675_04918"/>
<dbReference type="Pfam" id="PF19291">
    <property type="entry name" value="TREH_N"/>
    <property type="match status" value="1"/>
</dbReference>
<accession>A0A1Z1W843</accession>
<dbReference type="OrthoDB" id="3902805at2"/>
<evidence type="ECO:0000313" key="4">
    <source>
        <dbReference type="Proteomes" id="UP000195880"/>
    </source>
</evidence>
<reference evidence="3 4" key="1">
    <citation type="submission" date="2017-05" db="EMBL/GenBank/DDBJ databases">
        <title>Streptomyces alboflavus Genome sequencing and assembly.</title>
        <authorList>
            <person name="Wang Y."/>
            <person name="Du B."/>
            <person name="Ding Y."/>
            <person name="Liu H."/>
            <person name="Hou Q."/>
            <person name="Liu K."/>
            <person name="Wang C."/>
            <person name="Yao L."/>
        </authorList>
    </citation>
    <scope>NUCLEOTIDE SEQUENCE [LARGE SCALE GENOMIC DNA]</scope>
    <source>
        <strain evidence="3 4">MDJK44</strain>
    </source>
</reference>
<dbReference type="SUPFAM" id="SSF48208">
    <property type="entry name" value="Six-hairpin glycosidases"/>
    <property type="match status" value="1"/>
</dbReference>
<name>A0A1Z1W843_9ACTN</name>
<dbReference type="KEGG" id="salf:SMD44_01973"/>
<dbReference type="Gene3D" id="1.50.10.10">
    <property type="match status" value="1"/>
</dbReference>
<sequence length="656" mass="71798">MSQRPRRPIEDYALIGDHQTAALVSRTGSVDWLCLPRFDSGACFAALLGDDGHGHWRLAPKDADVCTRRAYRPDTLVLDTEWDTPDGSVRVTDFMPQRDRAPDLVRVVEGLKGEVTMSSTLRLRFDYGSIVPWMRRADGHRVAVAGPDSVWLRSDPEVHTEGRDFTTYSEFTVAAGERVTFVLTWHPSHEPAPKALDAEQALRDSVEDWQAWAAHCRYEGPHRDAVVRSLITLKALTYAPTGGIVAAPTTSLPEEIGGVRNWDYRYCWLRDSTLTLGALLAAGYLEEAEAWRDWLLRAAAGDPADLQIMYGLAGERRLPEYEAGWLPGYEGSAPVRIGNRAVSQRQLDVYGEVIDSLTLARRAGLTTRPHGWRLQLALMEFLRHCWREKDEGLWEVRGPRRHFVHSKVMAWVAADRTVRAMEDNPALPGDVTRWRRLRDDIHAEVCVRGYDAERRTFTQSYGSRELDAALLLIPRVGFLPPDDPRVIGTIEAVQEELGTREGLLRRYSGGGALVDGARATGTGVGAGTGTDAGTAVDAGAGADAGTAMDANAAVDGAAPVDDPASMTTANVDGLPGGEGTFLVCSFWLADALHLTGRTKEARDLFERLLALRNDVGLLAEEYDPVAARQLGNFPQAFSHVGLVGTALALYGPDAAG</sequence>
<dbReference type="GO" id="GO:0004553">
    <property type="term" value="F:hydrolase activity, hydrolyzing O-glycosyl compounds"/>
    <property type="evidence" value="ECO:0007669"/>
    <property type="project" value="UniProtKB-ARBA"/>
</dbReference>
<dbReference type="PANTHER" id="PTHR31616">
    <property type="entry name" value="TREHALASE"/>
    <property type="match status" value="1"/>
</dbReference>
<gene>
    <name evidence="3" type="ORF">SMD44_01973</name>
</gene>
<dbReference type="RefSeq" id="WP_087883545.1">
    <property type="nucleotide sequence ID" value="NZ_CP021748.1"/>
</dbReference>
<evidence type="ECO:0000259" key="2">
    <source>
        <dbReference type="Pfam" id="PF19291"/>
    </source>
</evidence>
<dbReference type="GO" id="GO:0005975">
    <property type="term" value="P:carbohydrate metabolic process"/>
    <property type="evidence" value="ECO:0007669"/>
    <property type="project" value="InterPro"/>
</dbReference>
<dbReference type="EMBL" id="CP021748">
    <property type="protein sequence ID" value="ARX82560.1"/>
    <property type="molecule type" value="Genomic_DNA"/>
</dbReference>
<organism evidence="3 4">
    <name type="scientific">Streptomyces alboflavus</name>
    <dbReference type="NCBI Taxonomy" id="67267"/>
    <lineage>
        <taxon>Bacteria</taxon>
        <taxon>Bacillati</taxon>
        <taxon>Actinomycetota</taxon>
        <taxon>Actinomycetes</taxon>
        <taxon>Kitasatosporales</taxon>
        <taxon>Streptomycetaceae</taxon>
        <taxon>Streptomyces</taxon>
    </lineage>
</organism>
<dbReference type="PANTHER" id="PTHR31616:SF0">
    <property type="entry name" value="GLUCAN 1,4-ALPHA-GLUCOSIDASE"/>
    <property type="match status" value="1"/>
</dbReference>
<keyword evidence="4" id="KW-1185">Reference proteome</keyword>
<dbReference type="Proteomes" id="UP000195880">
    <property type="component" value="Chromosome"/>
</dbReference>
<feature type="domain" description="GH15-like" evidence="1">
    <location>
        <begin position="220"/>
        <end position="645"/>
    </location>
</feature>
<dbReference type="InterPro" id="IPR012341">
    <property type="entry name" value="6hp_glycosidase-like_sf"/>
</dbReference>
<dbReference type="InterPro" id="IPR045582">
    <property type="entry name" value="Trehalase-like_N"/>
</dbReference>
<dbReference type="InterPro" id="IPR008928">
    <property type="entry name" value="6-hairpin_glycosidase_sf"/>
</dbReference>
<evidence type="ECO:0000313" key="3">
    <source>
        <dbReference type="EMBL" id="ARX82560.1"/>
    </source>
</evidence>
<dbReference type="InterPro" id="IPR011613">
    <property type="entry name" value="GH15-like"/>
</dbReference>